<name>A0ABV5K6I0_9ACTN</name>
<dbReference type="CDD" id="cd09603">
    <property type="entry name" value="M1_APN_like"/>
    <property type="match status" value="1"/>
</dbReference>
<comment type="cofactor">
    <cofactor evidence="2">
        <name>Zn(2+)</name>
        <dbReference type="ChEBI" id="CHEBI:29105"/>
    </cofactor>
</comment>
<feature type="signal peptide" evidence="13">
    <location>
        <begin position="1"/>
        <end position="29"/>
    </location>
</feature>
<evidence type="ECO:0000256" key="12">
    <source>
        <dbReference type="ARBA" id="ARBA00031533"/>
    </source>
</evidence>
<protein>
    <recommendedName>
        <fullName evidence="5">Aminopeptidase N</fullName>
        <ecNumber evidence="4">3.4.11.2</ecNumber>
    </recommendedName>
    <alternativeName>
        <fullName evidence="11">Alanine aminopeptidase</fullName>
    </alternativeName>
    <alternativeName>
        <fullName evidence="12">Lysyl aminopeptidase</fullName>
    </alternativeName>
</protein>
<evidence type="ECO:0000256" key="1">
    <source>
        <dbReference type="ARBA" id="ARBA00000098"/>
    </source>
</evidence>
<keyword evidence="8" id="KW-0378">Hydrolase</keyword>
<evidence type="ECO:0000313" key="17">
    <source>
        <dbReference type="Proteomes" id="UP001589750"/>
    </source>
</evidence>
<dbReference type="Gene3D" id="2.60.40.2700">
    <property type="match status" value="2"/>
</dbReference>
<feature type="domain" description="Peptidase M1 membrane alanine aminopeptidase" evidence="14">
    <location>
        <begin position="335"/>
        <end position="475"/>
    </location>
</feature>
<evidence type="ECO:0000259" key="15">
    <source>
        <dbReference type="Pfam" id="PF17900"/>
    </source>
</evidence>
<dbReference type="EC" id="3.4.11.2" evidence="4"/>
<dbReference type="SUPFAM" id="SSF55486">
    <property type="entry name" value="Metalloproteases ('zincins'), catalytic domain"/>
    <property type="match status" value="1"/>
</dbReference>
<gene>
    <name evidence="16" type="ORF">ACFFRI_04735</name>
</gene>
<evidence type="ECO:0000256" key="4">
    <source>
        <dbReference type="ARBA" id="ARBA00012564"/>
    </source>
</evidence>
<reference evidence="16 17" key="1">
    <citation type="submission" date="2024-09" db="EMBL/GenBank/DDBJ databases">
        <authorList>
            <person name="Sun Q."/>
            <person name="Mori K."/>
        </authorList>
    </citation>
    <scope>NUCLEOTIDE SEQUENCE [LARGE SCALE GENOMIC DNA]</scope>
    <source>
        <strain evidence="16 17">JCM 9626</strain>
    </source>
</reference>
<keyword evidence="9" id="KW-0862">Zinc</keyword>
<dbReference type="Proteomes" id="UP001589750">
    <property type="component" value="Unassembled WGS sequence"/>
</dbReference>
<dbReference type="Gene3D" id="1.10.390.10">
    <property type="entry name" value="Neutral Protease Domain 2"/>
    <property type="match status" value="1"/>
</dbReference>
<dbReference type="InterPro" id="IPR014782">
    <property type="entry name" value="Peptidase_M1_dom"/>
</dbReference>
<keyword evidence="6" id="KW-0645">Protease</keyword>
<keyword evidence="10" id="KW-0482">Metalloprotease</keyword>
<evidence type="ECO:0000256" key="13">
    <source>
        <dbReference type="SAM" id="SignalP"/>
    </source>
</evidence>
<organism evidence="16 17">
    <name type="scientific">Nocardioides plantarum</name>
    <dbReference type="NCBI Taxonomy" id="29299"/>
    <lineage>
        <taxon>Bacteria</taxon>
        <taxon>Bacillati</taxon>
        <taxon>Actinomycetota</taxon>
        <taxon>Actinomycetes</taxon>
        <taxon>Propionibacteriales</taxon>
        <taxon>Nocardioidaceae</taxon>
        <taxon>Nocardioides</taxon>
    </lineage>
</organism>
<evidence type="ECO:0000256" key="9">
    <source>
        <dbReference type="ARBA" id="ARBA00022833"/>
    </source>
</evidence>
<dbReference type="InterPro" id="IPR001930">
    <property type="entry name" value="Peptidase_M1"/>
</dbReference>
<dbReference type="GO" id="GO:0004177">
    <property type="term" value="F:aminopeptidase activity"/>
    <property type="evidence" value="ECO:0007669"/>
    <property type="project" value="UniProtKB-KW"/>
</dbReference>
<keyword evidence="13" id="KW-0732">Signal</keyword>
<sequence length="667" mass="70916">MSHLRAWIVAAASTAVTAALITPTVPADAAPTASPGVVGAQTAGDSLFPHQGNGGYDVSHYDLDIAWTTPNVITATATITATTTQQPLEQFSLDLEGLSVDAVTVDGAASAHARVDSGDTFKLVVTPASPVSGEFTTTVTYSGTPVSHTDPDGSDEGWVATAAQEGAVALNEPVGAMTWFPNNNTPQDKATFTTRLTVPYAAGLGALNRVAVSNGVLVGSPTVSGSTRTYTWNQPNPQASYLAMVGIGRYTASESDVALTSGTTHEWSFADPSATGSGRFATARGRLSSILKGIEKHYGPYPGSSTGLVLDVSSLGYALETQDRPYFENSIDGATLIHELAHQWFGDAVSPADWSDVWLNEGPATFIETQVGADLGGGTSTHDTYYGDWKSSSASFWATPAAGFTDASDLFGSQVYARGAIALEALRTALGNAVFTDVMRTWLETYGGGSATTAQFIDVAEQVSGYDLAAFFQTWIYGTTKPTAWPTAYQPGTLNPTPTPSMDSLVRVGRRVTVVTSAWDPGATLTYRWFLDGKAVPNAYRSSYVATAFSLGKSLTVAVTGRRTGYPSVTRTSSPRTVLRGFQVPMADPTVRGNPRVGATLRAYPGSHSNTTLRQQWYVDDRAVARATTTKFTLRPQDRSRVVRFAARWTRPGYFPVVKYSSRLRVR</sequence>
<dbReference type="Pfam" id="PF17900">
    <property type="entry name" value="Peptidase_M1_N"/>
    <property type="match status" value="1"/>
</dbReference>
<comment type="catalytic activity">
    <reaction evidence="1">
        <text>Release of an N-terminal amino acid, Xaa-|-Yaa- from a peptide, amide or arylamide. Xaa is preferably Ala, but may be most amino acids including Pro (slow action). When a terminal hydrophobic residue is followed by a prolyl residue, the two may be released as an intact Xaa-Pro dipeptide.</text>
        <dbReference type="EC" id="3.4.11.2"/>
    </reaction>
</comment>
<keyword evidence="16" id="KW-0031">Aminopeptidase</keyword>
<evidence type="ECO:0000256" key="5">
    <source>
        <dbReference type="ARBA" id="ARBA00015611"/>
    </source>
</evidence>
<dbReference type="PANTHER" id="PTHR11533:SF297">
    <property type="entry name" value="AMINOPEPTIDASE N"/>
    <property type="match status" value="1"/>
</dbReference>
<comment type="caution">
    <text evidence="16">The sequence shown here is derived from an EMBL/GenBank/DDBJ whole genome shotgun (WGS) entry which is preliminary data.</text>
</comment>
<dbReference type="Pfam" id="PF01433">
    <property type="entry name" value="Peptidase_M1"/>
    <property type="match status" value="1"/>
</dbReference>
<dbReference type="SUPFAM" id="SSF63737">
    <property type="entry name" value="Leukotriene A4 hydrolase N-terminal domain"/>
    <property type="match status" value="1"/>
</dbReference>
<dbReference type="Gene3D" id="2.60.40.1730">
    <property type="entry name" value="tricorn interacting facor f3 domain"/>
    <property type="match status" value="1"/>
</dbReference>
<evidence type="ECO:0000256" key="10">
    <source>
        <dbReference type="ARBA" id="ARBA00023049"/>
    </source>
</evidence>
<evidence type="ECO:0000313" key="16">
    <source>
        <dbReference type="EMBL" id="MFB9312341.1"/>
    </source>
</evidence>
<evidence type="ECO:0000256" key="7">
    <source>
        <dbReference type="ARBA" id="ARBA00022723"/>
    </source>
</evidence>
<dbReference type="PRINTS" id="PR00756">
    <property type="entry name" value="ALADIPTASE"/>
</dbReference>
<dbReference type="InterPro" id="IPR042097">
    <property type="entry name" value="Aminopeptidase_N-like_N_sf"/>
</dbReference>
<evidence type="ECO:0000256" key="6">
    <source>
        <dbReference type="ARBA" id="ARBA00022670"/>
    </source>
</evidence>
<feature type="chain" id="PRO_5045847903" description="Aminopeptidase N" evidence="13">
    <location>
        <begin position="30"/>
        <end position="667"/>
    </location>
</feature>
<dbReference type="EMBL" id="JBHMDG010000005">
    <property type="protein sequence ID" value="MFB9312341.1"/>
    <property type="molecule type" value="Genomic_DNA"/>
</dbReference>
<evidence type="ECO:0000256" key="8">
    <source>
        <dbReference type="ARBA" id="ARBA00022801"/>
    </source>
</evidence>
<dbReference type="InterPro" id="IPR050344">
    <property type="entry name" value="Peptidase_M1_aminopeptidases"/>
</dbReference>
<evidence type="ECO:0000256" key="2">
    <source>
        <dbReference type="ARBA" id="ARBA00001947"/>
    </source>
</evidence>
<dbReference type="InterPro" id="IPR045357">
    <property type="entry name" value="Aminopeptidase_N-like_N"/>
</dbReference>
<keyword evidence="17" id="KW-1185">Reference proteome</keyword>
<evidence type="ECO:0000256" key="3">
    <source>
        <dbReference type="ARBA" id="ARBA00010136"/>
    </source>
</evidence>
<dbReference type="PANTHER" id="PTHR11533">
    <property type="entry name" value="PROTEASE M1 ZINC METALLOPROTEASE"/>
    <property type="match status" value="1"/>
</dbReference>
<evidence type="ECO:0000256" key="11">
    <source>
        <dbReference type="ARBA" id="ARBA00029811"/>
    </source>
</evidence>
<feature type="domain" description="Aminopeptidase N-like N-terminal" evidence="15">
    <location>
        <begin position="59"/>
        <end position="242"/>
    </location>
</feature>
<evidence type="ECO:0000259" key="14">
    <source>
        <dbReference type="Pfam" id="PF01433"/>
    </source>
</evidence>
<dbReference type="RefSeq" id="WP_140008341.1">
    <property type="nucleotide sequence ID" value="NZ_JBHMDG010000005.1"/>
</dbReference>
<proteinExistence type="inferred from homology"/>
<dbReference type="InterPro" id="IPR027268">
    <property type="entry name" value="Peptidase_M4/M1_CTD_sf"/>
</dbReference>
<comment type="similarity">
    <text evidence="3">Belongs to the peptidase M1 family.</text>
</comment>
<accession>A0ABV5K6I0</accession>
<keyword evidence="7" id="KW-0479">Metal-binding</keyword>